<dbReference type="Pfam" id="PF03479">
    <property type="entry name" value="PCC"/>
    <property type="match status" value="1"/>
</dbReference>
<evidence type="ECO:0000256" key="4">
    <source>
        <dbReference type="ARBA" id="ARBA00023163"/>
    </source>
</evidence>
<evidence type="ECO:0000313" key="9">
    <source>
        <dbReference type="EMBL" id="KAK9175669.1"/>
    </source>
</evidence>
<dbReference type="CDD" id="cd11378">
    <property type="entry name" value="DUF296"/>
    <property type="match status" value="1"/>
</dbReference>
<organism evidence="9 10">
    <name type="scientific">Citrus x changshan-huyou</name>
    <dbReference type="NCBI Taxonomy" id="2935761"/>
    <lineage>
        <taxon>Eukaryota</taxon>
        <taxon>Viridiplantae</taxon>
        <taxon>Streptophyta</taxon>
        <taxon>Embryophyta</taxon>
        <taxon>Tracheophyta</taxon>
        <taxon>Spermatophyta</taxon>
        <taxon>Magnoliopsida</taxon>
        <taxon>eudicotyledons</taxon>
        <taxon>Gunneridae</taxon>
        <taxon>Pentapetalae</taxon>
        <taxon>rosids</taxon>
        <taxon>malvids</taxon>
        <taxon>Sapindales</taxon>
        <taxon>Rutaceae</taxon>
        <taxon>Aurantioideae</taxon>
        <taxon>Citrus</taxon>
    </lineage>
</organism>
<keyword evidence="3 6" id="KW-0238">DNA-binding</keyword>
<evidence type="ECO:0000256" key="3">
    <source>
        <dbReference type="ARBA" id="ARBA00023125"/>
    </source>
</evidence>
<feature type="domain" description="PPC" evidence="8">
    <location>
        <begin position="121"/>
        <end position="263"/>
    </location>
</feature>
<accession>A0AAP0QA35</accession>
<evidence type="ECO:0000259" key="8">
    <source>
        <dbReference type="PROSITE" id="PS51742"/>
    </source>
</evidence>
<protein>
    <recommendedName>
        <fullName evidence="6">AT-hook motif nuclear-localized protein</fullName>
    </recommendedName>
</protein>
<comment type="domain">
    <text evidence="6">The PPC domain mediates interactions between AHL proteins.</text>
</comment>
<proteinExistence type="predicted"/>
<keyword evidence="4 6" id="KW-0804">Transcription</keyword>
<dbReference type="InterPro" id="IPR039605">
    <property type="entry name" value="AHL"/>
</dbReference>
<dbReference type="InterPro" id="IPR017956">
    <property type="entry name" value="AT_hook_DNA-bd_motif"/>
</dbReference>
<keyword evidence="10" id="KW-1185">Reference proteome</keyword>
<sequence>MASSEFNTSSLQLYQETNNSSLALFSSSRHMEEKISTASQKSPVSREVSDEVTVSENVGGSSATDSEPIMTKRKRGRPKKQETNDHAGHNSSMKRPRGRPKGSGKLQSLATIGGIFAATAGGDFCPYALFINPGEDLARTIMSFATIPRRAVCILAATGTVSKALMRLFGSSTAKWVDEGGYQIVTLSGLYRYDKVDKKLKVIGQSSIMLASADGKVFGGSVAGSIIAESRIQLIIATFKLNVISDFLKRKRSSSAAARFPVKNKSKVAAGHNENFTAPGTAPFEQQSPIAAVPLSFVAVNENPSTPASPQSFDENYALQVWQPSYDQNTSSGIAAAQSEN</sequence>
<evidence type="ECO:0000256" key="5">
    <source>
        <dbReference type="ARBA" id="ARBA00023242"/>
    </source>
</evidence>
<dbReference type="EMBL" id="JBCGBO010000025">
    <property type="protein sequence ID" value="KAK9175669.1"/>
    <property type="molecule type" value="Genomic_DNA"/>
</dbReference>
<dbReference type="Proteomes" id="UP001428341">
    <property type="component" value="Unassembled WGS sequence"/>
</dbReference>
<name>A0AAP0QA35_9ROSI</name>
<feature type="region of interest" description="Disordered" evidence="7">
    <location>
        <begin position="29"/>
        <end position="106"/>
    </location>
</feature>
<dbReference type="PANTHER" id="PTHR31500">
    <property type="entry name" value="AT-HOOK MOTIF NUCLEAR-LOCALIZED PROTEIN 9"/>
    <property type="match status" value="1"/>
</dbReference>
<dbReference type="PANTHER" id="PTHR31500:SF45">
    <property type="entry name" value="AT-HOOK MOTIF NUCLEAR-LOCALIZED PROTEIN"/>
    <property type="match status" value="1"/>
</dbReference>
<keyword evidence="5 6" id="KW-0539">Nucleus</keyword>
<reference evidence="9 10" key="1">
    <citation type="submission" date="2024-05" db="EMBL/GenBank/DDBJ databases">
        <title>Haplotype-resolved chromosome-level genome assembly of Huyou (Citrus changshanensis).</title>
        <authorList>
            <person name="Miao C."/>
            <person name="Chen W."/>
            <person name="Wu Y."/>
            <person name="Wang L."/>
            <person name="Zhao S."/>
            <person name="Grierson D."/>
            <person name="Xu C."/>
            <person name="Chen K."/>
        </authorList>
    </citation>
    <scope>NUCLEOTIDE SEQUENCE [LARGE SCALE GENOMIC DNA]</scope>
    <source>
        <strain evidence="9">01-14</strain>
        <tissue evidence="9">Leaf</tissue>
    </source>
</reference>
<dbReference type="GO" id="GO:0003680">
    <property type="term" value="F:minor groove of adenine-thymine-rich DNA binding"/>
    <property type="evidence" value="ECO:0007669"/>
    <property type="project" value="UniProtKB-UniRule"/>
</dbReference>
<feature type="compositionally biased region" description="Polar residues" evidence="7">
    <location>
        <begin position="52"/>
        <end position="65"/>
    </location>
</feature>
<comment type="caution">
    <text evidence="9">The sequence shown here is derived from an EMBL/GenBank/DDBJ whole genome shotgun (WGS) entry which is preliminary data.</text>
</comment>
<dbReference type="SUPFAM" id="SSF117856">
    <property type="entry name" value="AF0104/ALDC/Ptd012-like"/>
    <property type="match status" value="1"/>
</dbReference>
<evidence type="ECO:0000256" key="7">
    <source>
        <dbReference type="SAM" id="MobiDB-lite"/>
    </source>
</evidence>
<gene>
    <name evidence="9" type="ORF">WN944_027676</name>
</gene>
<evidence type="ECO:0000256" key="1">
    <source>
        <dbReference type="ARBA" id="ARBA00003687"/>
    </source>
</evidence>
<dbReference type="AlphaFoldDB" id="A0AAP0QA35"/>
<evidence type="ECO:0000256" key="6">
    <source>
        <dbReference type="RuleBase" id="RU367031"/>
    </source>
</evidence>
<dbReference type="PRINTS" id="PR00929">
    <property type="entry name" value="ATHOOK"/>
</dbReference>
<comment type="subcellular location">
    <subcellularLocation>
        <location evidence="6">Nucleus</location>
    </subcellularLocation>
</comment>
<feature type="compositionally biased region" description="Basic residues" evidence="7">
    <location>
        <begin position="92"/>
        <end position="102"/>
    </location>
</feature>
<evidence type="ECO:0000313" key="10">
    <source>
        <dbReference type="Proteomes" id="UP001428341"/>
    </source>
</evidence>
<dbReference type="PROSITE" id="PS51742">
    <property type="entry name" value="PPC"/>
    <property type="match status" value="1"/>
</dbReference>
<feature type="compositionally biased region" description="Basic and acidic residues" evidence="7">
    <location>
        <begin position="79"/>
        <end position="88"/>
    </location>
</feature>
<comment type="function">
    <text evidence="1 6">Transcription factor that specifically binds AT-rich DNA sequences related to the nuclear matrix attachment regions (MARs).</text>
</comment>
<dbReference type="GO" id="GO:0005634">
    <property type="term" value="C:nucleus"/>
    <property type="evidence" value="ECO:0007669"/>
    <property type="project" value="UniProtKB-SubCell"/>
</dbReference>
<dbReference type="Gene3D" id="3.30.1330.80">
    <property type="entry name" value="Hypothetical protein, similar to alpha- acetolactate decarboxylase, domain 2"/>
    <property type="match status" value="1"/>
</dbReference>
<dbReference type="SMART" id="SM00384">
    <property type="entry name" value="AT_hook"/>
    <property type="match status" value="2"/>
</dbReference>
<dbReference type="InterPro" id="IPR005175">
    <property type="entry name" value="PPC_dom"/>
</dbReference>
<evidence type="ECO:0000256" key="2">
    <source>
        <dbReference type="ARBA" id="ARBA00023015"/>
    </source>
</evidence>
<keyword evidence="2 6" id="KW-0805">Transcription regulation</keyword>